<evidence type="ECO:0000259" key="1">
    <source>
        <dbReference type="PROSITE" id="PS50994"/>
    </source>
</evidence>
<proteinExistence type="predicted"/>
<dbReference type="Gene3D" id="3.30.420.10">
    <property type="entry name" value="Ribonuclease H-like superfamily/Ribonuclease H"/>
    <property type="match status" value="1"/>
</dbReference>
<sequence>MKGVISMSIKETERITVMDNLITRRIKQKHAAKQLGITVRQVQRIMGRYRKEGTAGLVHRSRGRISNRAIPDEKEKEIISLIKKYYPDFGPTLACEKLEDIHNLSFCDETIRKIMTEENLWLPKKKKVKDIHPYRERRACLGELVQLDGSPHKWFEDRAPACTLVAFIDDATSKIMGGCFVAYEGTFTLFETTEDYLKTHGKPLIFYVDKHSTFKINRQANIEEDLKDKQAQSQFARAMDELAIEVIFANSPQAKGRIERLFETLQDRLVKEMRLKGISDKKEATRFFREEYIPFHNSRFAVPAKEKANLHRPLLPTDDLEKIFTIQSKRLVSKDLNVRYKNTRYQLQPVNGCRYTLRHTAVTVVENRKGKVSFMYKDKTIPNKIAVKEVQHVKPVQVVSSKDFTEQRIRIPEWNHPWRQMGRLQIELAKQRHERENEVAVLTENGRDGNNQVIAPV</sequence>
<dbReference type="EMBL" id="PFJI01000013">
    <property type="protein sequence ID" value="PIX74526.1"/>
    <property type="molecule type" value="Genomic_DNA"/>
</dbReference>
<dbReference type="PROSITE" id="PS50994">
    <property type="entry name" value="INTEGRASE"/>
    <property type="match status" value="1"/>
</dbReference>
<dbReference type="NCBIfam" id="NF033594">
    <property type="entry name" value="transpos_ISNCY_2"/>
    <property type="match status" value="1"/>
</dbReference>
<organism evidence="2 3">
    <name type="scientific">Candidatus Roizmanbacteria bacterium CG_4_10_14_3_um_filter_33_21</name>
    <dbReference type="NCBI Taxonomy" id="1974830"/>
    <lineage>
        <taxon>Bacteria</taxon>
        <taxon>Candidatus Roizmaniibacteriota</taxon>
    </lineage>
</organism>
<dbReference type="InterPro" id="IPR012337">
    <property type="entry name" value="RNaseH-like_sf"/>
</dbReference>
<dbReference type="PANTHER" id="PTHR35004:SF7">
    <property type="entry name" value="INTEGRASE PROTEIN"/>
    <property type="match status" value="1"/>
</dbReference>
<comment type="caution">
    <text evidence="2">The sequence shown here is derived from an EMBL/GenBank/DDBJ whole genome shotgun (WGS) entry which is preliminary data.</text>
</comment>
<dbReference type="InterPro" id="IPR001584">
    <property type="entry name" value="Integrase_cat-core"/>
</dbReference>
<accession>A0A2M7M166</accession>
<dbReference type="AlphaFoldDB" id="A0A2M7M166"/>
<feature type="domain" description="Integrase catalytic" evidence="1">
    <location>
        <begin position="129"/>
        <end position="321"/>
    </location>
</feature>
<evidence type="ECO:0000313" key="3">
    <source>
        <dbReference type="Proteomes" id="UP000229708"/>
    </source>
</evidence>
<dbReference type="InterPro" id="IPR009057">
    <property type="entry name" value="Homeodomain-like_sf"/>
</dbReference>
<dbReference type="SUPFAM" id="SSF53098">
    <property type="entry name" value="Ribonuclease H-like"/>
    <property type="match status" value="1"/>
</dbReference>
<dbReference type="SUPFAM" id="SSF46689">
    <property type="entry name" value="Homeodomain-like"/>
    <property type="match status" value="1"/>
</dbReference>
<protein>
    <recommendedName>
        <fullName evidence="1">Integrase catalytic domain-containing protein</fullName>
    </recommendedName>
</protein>
<dbReference type="InterPro" id="IPR036397">
    <property type="entry name" value="RNaseH_sf"/>
</dbReference>
<dbReference type="GO" id="GO:0015074">
    <property type="term" value="P:DNA integration"/>
    <property type="evidence" value="ECO:0007669"/>
    <property type="project" value="InterPro"/>
</dbReference>
<gene>
    <name evidence="2" type="ORF">COZ39_00295</name>
</gene>
<reference evidence="3" key="1">
    <citation type="submission" date="2017-09" db="EMBL/GenBank/DDBJ databases">
        <title>Depth-based differentiation of microbial function through sediment-hosted aquifers and enrichment of novel symbionts in the deep terrestrial subsurface.</title>
        <authorList>
            <person name="Probst A.J."/>
            <person name="Ladd B."/>
            <person name="Jarett J.K."/>
            <person name="Geller-Mcgrath D.E."/>
            <person name="Sieber C.M.K."/>
            <person name="Emerson J.B."/>
            <person name="Anantharaman K."/>
            <person name="Thomas B.C."/>
            <person name="Malmstrom R."/>
            <person name="Stieglmeier M."/>
            <person name="Klingl A."/>
            <person name="Woyke T."/>
            <person name="Ryan C.M."/>
            <person name="Banfield J.F."/>
        </authorList>
    </citation>
    <scope>NUCLEOTIDE SEQUENCE [LARGE SCALE GENOMIC DNA]</scope>
</reference>
<dbReference type="InterPro" id="IPR047797">
    <property type="entry name" value="ISNCY_transpos"/>
</dbReference>
<dbReference type="Pfam" id="PF13565">
    <property type="entry name" value="HTH_32"/>
    <property type="match status" value="1"/>
</dbReference>
<dbReference type="Proteomes" id="UP000229708">
    <property type="component" value="Unassembled WGS sequence"/>
</dbReference>
<dbReference type="PANTHER" id="PTHR35004">
    <property type="entry name" value="TRANSPOSASE RV3428C-RELATED"/>
    <property type="match status" value="1"/>
</dbReference>
<dbReference type="GO" id="GO:0003676">
    <property type="term" value="F:nucleic acid binding"/>
    <property type="evidence" value="ECO:0007669"/>
    <property type="project" value="InterPro"/>
</dbReference>
<evidence type="ECO:0000313" key="2">
    <source>
        <dbReference type="EMBL" id="PIX74526.1"/>
    </source>
</evidence>
<name>A0A2M7M166_9BACT</name>